<comment type="caution">
    <text evidence="1">The sequence shown here is derived from an EMBL/GenBank/DDBJ whole genome shotgun (WGS) entry which is preliminary data.</text>
</comment>
<proteinExistence type="predicted"/>
<evidence type="ECO:0000313" key="2">
    <source>
        <dbReference type="Proteomes" id="UP000011632"/>
    </source>
</evidence>
<sequence>MLAAVIWLALLEIWTATRLFLDVDLVGMSTLTHDLIESARRGKADVHVLTQCTASSWVIDRVATFLEWGR</sequence>
<organism evidence="1 2">
    <name type="scientific">Natrinema versiforme JCM 10478</name>
    <dbReference type="NCBI Taxonomy" id="1227496"/>
    <lineage>
        <taxon>Archaea</taxon>
        <taxon>Methanobacteriati</taxon>
        <taxon>Methanobacteriota</taxon>
        <taxon>Stenosarchaea group</taxon>
        <taxon>Halobacteria</taxon>
        <taxon>Halobacteriales</taxon>
        <taxon>Natrialbaceae</taxon>
        <taxon>Natrinema</taxon>
    </lineage>
</organism>
<gene>
    <name evidence="1" type="ORF">C489_13046</name>
</gene>
<dbReference type="EMBL" id="AOID01000036">
    <property type="protein sequence ID" value="ELY66289.1"/>
    <property type="molecule type" value="Genomic_DNA"/>
</dbReference>
<accession>L9XWS4</accession>
<reference evidence="1 2" key="1">
    <citation type="journal article" date="2014" name="PLoS Genet.">
        <title>Phylogenetically driven sequencing of extremely halophilic archaea reveals strategies for static and dynamic osmo-response.</title>
        <authorList>
            <person name="Becker E.A."/>
            <person name="Seitzer P.M."/>
            <person name="Tritt A."/>
            <person name="Larsen D."/>
            <person name="Krusor M."/>
            <person name="Yao A.I."/>
            <person name="Wu D."/>
            <person name="Madern D."/>
            <person name="Eisen J.A."/>
            <person name="Darling A.E."/>
            <person name="Facciotti M.T."/>
        </authorList>
    </citation>
    <scope>NUCLEOTIDE SEQUENCE [LARGE SCALE GENOMIC DNA]</scope>
    <source>
        <strain evidence="1 2">JCM 10478</strain>
    </source>
</reference>
<protein>
    <submittedName>
        <fullName evidence="1">Uncharacterized protein</fullName>
    </submittedName>
</protein>
<dbReference type="Proteomes" id="UP000011632">
    <property type="component" value="Unassembled WGS sequence"/>
</dbReference>
<evidence type="ECO:0000313" key="1">
    <source>
        <dbReference type="EMBL" id="ELY66289.1"/>
    </source>
</evidence>
<dbReference type="AlphaFoldDB" id="L9XWS4"/>
<name>L9XWS4_9EURY</name>
<keyword evidence="2" id="KW-1185">Reference proteome</keyword>